<comment type="caution">
    <text evidence="7">The sequence shown here is derived from an EMBL/GenBank/DDBJ whole genome shotgun (WGS) entry which is preliminary data.</text>
</comment>
<reference evidence="7 8" key="1">
    <citation type="submission" date="2019-05" db="EMBL/GenBank/DDBJ databases">
        <title>Mikania micrantha, genome provides insights into the molecular mechanism of rapid growth.</title>
        <authorList>
            <person name="Liu B."/>
        </authorList>
    </citation>
    <scope>NUCLEOTIDE SEQUENCE [LARGE SCALE GENOMIC DNA]</scope>
    <source>
        <strain evidence="7">NLD-2019</strain>
        <tissue evidence="7">Leaf</tissue>
    </source>
</reference>
<keyword evidence="8" id="KW-1185">Reference proteome</keyword>
<organism evidence="7 8">
    <name type="scientific">Mikania micrantha</name>
    <name type="common">bitter vine</name>
    <dbReference type="NCBI Taxonomy" id="192012"/>
    <lineage>
        <taxon>Eukaryota</taxon>
        <taxon>Viridiplantae</taxon>
        <taxon>Streptophyta</taxon>
        <taxon>Embryophyta</taxon>
        <taxon>Tracheophyta</taxon>
        <taxon>Spermatophyta</taxon>
        <taxon>Magnoliopsida</taxon>
        <taxon>eudicotyledons</taxon>
        <taxon>Gunneridae</taxon>
        <taxon>Pentapetalae</taxon>
        <taxon>asterids</taxon>
        <taxon>campanulids</taxon>
        <taxon>Asterales</taxon>
        <taxon>Asteraceae</taxon>
        <taxon>Asteroideae</taxon>
        <taxon>Heliantheae alliance</taxon>
        <taxon>Eupatorieae</taxon>
        <taxon>Mikania</taxon>
    </lineage>
</organism>
<name>A0A5N6MZ19_9ASTR</name>
<sequence length="111" mass="12352">MFQSVFNGAVDTSGLTMVWVMSEVVKNTRVMHKLQAEIRSHSGKTCSNRSCPRYNLATSTIEVVVANLFNNIDWKPPNGMRNEDLEDEDGSLLVAKKTPLCLVTVKHNSQA</sequence>
<dbReference type="AlphaFoldDB" id="A0A5N6MZ19"/>
<evidence type="ECO:0000256" key="2">
    <source>
        <dbReference type="ARBA" id="ARBA00010617"/>
    </source>
</evidence>
<dbReference type="PANTHER" id="PTHR47956">
    <property type="entry name" value="CYTOCHROME P450 71B11-RELATED"/>
    <property type="match status" value="1"/>
</dbReference>
<dbReference type="InterPro" id="IPR050193">
    <property type="entry name" value="Cytochrome_P450_71"/>
</dbReference>
<dbReference type="Gene3D" id="1.10.630.10">
    <property type="entry name" value="Cytochrome P450"/>
    <property type="match status" value="2"/>
</dbReference>
<dbReference type="EMBL" id="SZYD01000014">
    <property type="protein sequence ID" value="KAD4179699.1"/>
    <property type="molecule type" value="Genomic_DNA"/>
</dbReference>
<evidence type="ECO:0000256" key="5">
    <source>
        <dbReference type="ARBA" id="ARBA00023002"/>
    </source>
</evidence>
<dbReference type="InterPro" id="IPR036396">
    <property type="entry name" value="Cyt_P450_sf"/>
</dbReference>
<proteinExistence type="inferred from homology"/>
<dbReference type="GO" id="GO:0005506">
    <property type="term" value="F:iron ion binding"/>
    <property type="evidence" value="ECO:0007669"/>
    <property type="project" value="InterPro"/>
</dbReference>
<keyword evidence="5" id="KW-0560">Oxidoreductase</keyword>
<evidence type="ECO:0000256" key="1">
    <source>
        <dbReference type="ARBA" id="ARBA00004167"/>
    </source>
</evidence>
<protein>
    <submittedName>
        <fullName evidence="7">Uncharacterized protein</fullName>
    </submittedName>
</protein>
<evidence type="ECO:0000313" key="8">
    <source>
        <dbReference type="Proteomes" id="UP000326396"/>
    </source>
</evidence>
<evidence type="ECO:0000256" key="3">
    <source>
        <dbReference type="ARBA" id="ARBA00022692"/>
    </source>
</evidence>
<comment type="subcellular location">
    <subcellularLocation>
        <location evidence="1">Membrane</location>
        <topology evidence="1">Single-pass membrane protein</topology>
    </subcellularLocation>
</comment>
<gene>
    <name evidence="7" type="ORF">E3N88_28290</name>
</gene>
<dbReference type="OrthoDB" id="1751777at2759"/>
<dbReference type="GO" id="GO:0016020">
    <property type="term" value="C:membrane"/>
    <property type="evidence" value="ECO:0007669"/>
    <property type="project" value="UniProtKB-SubCell"/>
</dbReference>
<comment type="similarity">
    <text evidence="2">Belongs to the cytochrome P450 family.</text>
</comment>
<dbReference type="SUPFAM" id="SSF48264">
    <property type="entry name" value="Cytochrome P450"/>
    <property type="match status" value="1"/>
</dbReference>
<evidence type="ECO:0000256" key="4">
    <source>
        <dbReference type="ARBA" id="ARBA00022989"/>
    </source>
</evidence>
<evidence type="ECO:0000256" key="6">
    <source>
        <dbReference type="ARBA" id="ARBA00023136"/>
    </source>
</evidence>
<dbReference type="GO" id="GO:0020037">
    <property type="term" value="F:heme binding"/>
    <property type="evidence" value="ECO:0007669"/>
    <property type="project" value="InterPro"/>
</dbReference>
<keyword evidence="6" id="KW-0472">Membrane</keyword>
<keyword evidence="4" id="KW-1133">Transmembrane helix</keyword>
<dbReference type="Proteomes" id="UP000326396">
    <property type="component" value="Linkage Group LG4"/>
</dbReference>
<evidence type="ECO:0000313" key="7">
    <source>
        <dbReference type="EMBL" id="KAD4179699.1"/>
    </source>
</evidence>
<keyword evidence="3" id="KW-0812">Transmembrane</keyword>
<dbReference type="GO" id="GO:0004497">
    <property type="term" value="F:monooxygenase activity"/>
    <property type="evidence" value="ECO:0007669"/>
    <property type="project" value="InterPro"/>
</dbReference>
<accession>A0A5N6MZ19</accession>
<dbReference type="GO" id="GO:0016705">
    <property type="term" value="F:oxidoreductase activity, acting on paired donors, with incorporation or reduction of molecular oxygen"/>
    <property type="evidence" value="ECO:0007669"/>
    <property type="project" value="InterPro"/>
</dbReference>
<dbReference type="PANTHER" id="PTHR47956:SF28">
    <property type="entry name" value="EUPATOLIDE SYNTHASE"/>
    <property type="match status" value="1"/>
</dbReference>